<dbReference type="RefSeq" id="WP_194706956.1">
    <property type="nucleotide sequence ID" value="NZ_JADKPN010000006.1"/>
</dbReference>
<organism evidence="3 4">
    <name type="scientific">Nocardioides islandensis</name>
    <dbReference type="NCBI Taxonomy" id="433663"/>
    <lineage>
        <taxon>Bacteria</taxon>
        <taxon>Bacillati</taxon>
        <taxon>Actinomycetota</taxon>
        <taxon>Actinomycetes</taxon>
        <taxon>Propionibacteriales</taxon>
        <taxon>Nocardioidaceae</taxon>
        <taxon>Nocardioides</taxon>
    </lineage>
</organism>
<keyword evidence="4" id="KW-1185">Reference proteome</keyword>
<feature type="transmembrane region" description="Helical" evidence="1">
    <location>
        <begin position="178"/>
        <end position="209"/>
    </location>
</feature>
<evidence type="ECO:0000256" key="2">
    <source>
        <dbReference type="SAM" id="SignalP"/>
    </source>
</evidence>
<evidence type="ECO:0008006" key="5">
    <source>
        <dbReference type="Google" id="ProtNLM"/>
    </source>
</evidence>
<feature type="transmembrane region" description="Helical" evidence="1">
    <location>
        <begin position="135"/>
        <end position="158"/>
    </location>
</feature>
<evidence type="ECO:0000313" key="3">
    <source>
        <dbReference type="EMBL" id="MBF4763762.1"/>
    </source>
</evidence>
<feature type="transmembrane region" description="Helical" evidence="1">
    <location>
        <begin position="330"/>
        <end position="348"/>
    </location>
</feature>
<feature type="transmembrane region" description="Helical" evidence="1">
    <location>
        <begin position="216"/>
        <end position="237"/>
    </location>
</feature>
<keyword evidence="2" id="KW-0732">Signal</keyword>
<protein>
    <recommendedName>
        <fullName evidence="5">DUF2142 domain-containing protein</fullName>
    </recommendedName>
</protein>
<feature type="chain" id="PRO_5037682012" description="DUF2142 domain-containing protein" evidence="2">
    <location>
        <begin position="26"/>
        <end position="448"/>
    </location>
</feature>
<keyword evidence="1" id="KW-1133">Transmembrane helix</keyword>
<feature type="transmembrane region" description="Helical" evidence="1">
    <location>
        <begin position="105"/>
        <end position="128"/>
    </location>
</feature>
<evidence type="ECO:0000256" key="1">
    <source>
        <dbReference type="SAM" id="Phobius"/>
    </source>
</evidence>
<dbReference type="EMBL" id="JADKPN010000006">
    <property type="protein sequence ID" value="MBF4763762.1"/>
    <property type="molecule type" value="Genomic_DNA"/>
</dbReference>
<proteinExistence type="predicted"/>
<sequence length="448" mass="47835">MTQWQRGRVALLAALVGLGAFVAFALSASHTKVSVDVMAADYSAWTITRTGSPRIDSGDLYAGYPLRHQFVRETSSGHEVVGRSPGVVAAALPAYRAFHPGAMTVVPGALTAAALTALALTLFFLLLARDLARQTAVFASLALGFSTPVWSVAANGMWPHTLTVLGILGLAWAARRERWWLAGAFGGVVLWGRLHAVLIVVVVAVLVALWRRDVRVLTRLAVPSVAALVAMCGWNAWVYGSWSPTAAYQTSQFSRYALEHGLSVVNQLGFWVSPDRGLLAWTPALVVLAPAVVRSWRDLPDWSRALVWGGLAYTVMQGVLDGFTGGAGFYGYRLGLEMLACLAPAVALSLARTRPLERRVLGPVLGIQFFAIATGSVVERFYLSAPRAWTDNAFAHVISEAGLVGYALVALAAAIGVFAGHLWARRSTPMPTPTPVQARGTVSSHSVP</sequence>
<dbReference type="Proteomes" id="UP000640489">
    <property type="component" value="Unassembled WGS sequence"/>
</dbReference>
<feature type="transmembrane region" description="Helical" evidence="1">
    <location>
        <begin position="360"/>
        <end position="383"/>
    </location>
</feature>
<comment type="caution">
    <text evidence="3">The sequence shown here is derived from an EMBL/GenBank/DDBJ whole genome shotgun (WGS) entry which is preliminary data.</text>
</comment>
<name>A0A930VFQ0_9ACTN</name>
<dbReference type="AlphaFoldDB" id="A0A930VFQ0"/>
<reference evidence="3" key="1">
    <citation type="submission" date="2020-11" db="EMBL/GenBank/DDBJ databases">
        <title>Nocardioides sp. nov., isolated from Soil of Cynanchum wilfordii Hemsley rhizosphere.</title>
        <authorList>
            <person name="Lee J.-S."/>
            <person name="Suh M.K."/>
            <person name="Kim J.-S."/>
        </authorList>
    </citation>
    <scope>NUCLEOTIDE SEQUENCE</scope>
    <source>
        <strain evidence="3">KCTC 19275</strain>
    </source>
</reference>
<accession>A0A930VFQ0</accession>
<feature type="transmembrane region" description="Helical" evidence="1">
    <location>
        <begin position="403"/>
        <end position="424"/>
    </location>
</feature>
<keyword evidence="1" id="KW-0812">Transmembrane</keyword>
<evidence type="ECO:0000313" key="4">
    <source>
        <dbReference type="Proteomes" id="UP000640489"/>
    </source>
</evidence>
<feature type="signal peptide" evidence="2">
    <location>
        <begin position="1"/>
        <end position="25"/>
    </location>
</feature>
<keyword evidence="1" id="KW-0472">Membrane</keyword>
<gene>
    <name evidence="3" type="ORF">ISU07_11555</name>
</gene>